<accession>A0A8H6SHT1</accession>
<sequence>MPFPPLPNELVLEIIRFAAQPEYSCDASVNNQARRPSYSAGLRLARVSPAFRRAAMQTVLDTVMLATSEQVSAFIAAIKLQNAWCEASSPLALNYPQFVRRLWCAECIEPLEDHPPDYFIDYATLYPVLRSADVLGFHFDSLHLLYNALSSSVANPERDWTCPRLVLTGSPRWNPLKSTAGGAACLSRITHLTLWYDRPWLSSVELHGPSARLDREVHLEWFPGLTHLAIALPPSQKPVMQQAGDVYEVPMRVLVYANSDSGTIGETLRHRDASQSPTTICQARGRREGSGKCSLEWDVPFMMGEAEAAWTEANSAQ</sequence>
<dbReference type="AlphaFoldDB" id="A0A8H6SHT1"/>
<proteinExistence type="predicted"/>
<dbReference type="OrthoDB" id="2606310at2759"/>
<name>A0A8H6SHT1_MYCCL</name>
<gene>
    <name evidence="1" type="ORF">HMN09_01028800</name>
</gene>
<dbReference type="Proteomes" id="UP000613580">
    <property type="component" value="Unassembled WGS sequence"/>
</dbReference>
<protein>
    <submittedName>
        <fullName evidence="1">Uncharacterized protein</fullName>
    </submittedName>
</protein>
<organism evidence="1 2">
    <name type="scientific">Mycena chlorophos</name>
    <name type="common">Agaric fungus</name>
    <name type="synonym">Agaricus chlorophos</name>
    <dbReference type="NCBI Taxonomy" id="658473"/>
    <lineage>
        <taxon>Eukaryota</taxon>
        <taxon>Fungi</taxon>
        <taxon>Dikarya</taxon>
        <taxon>Basidiomycota</taxon>
        <taxon>Agaricomycotina</taxon>
        <taxon>Agaricomycetes</taxon>
        <taxon>Agaricomycetidae</taxon>
        <taxon>Agaricales</taxon>
        <taxon>Marasmiineae</taxon>
        <taxon>Mycenaceae</taxon>
        <taxon>Mycena</taxon>
    </lineage>
</organism>
<comment type="caution">
    <text evidence="1">The sequence shown here is derived from an EMBL/GenBank/DDBJ whole genome shotgun (WGS) entry which is preliminary data.</text>
</comment>
<keyword evidence="2" id="KW-1185">Reference proteome</keyword>
<dbReference type="EMBL" id="JACAZE010000015">
    <property type="protein sequence ID" value="KAF7298075.1"/>
    <property type="molecule type" value="Genomic_DNA"/>
</dbReference>
<evidence type="ECO:0000313" key="1">
    <source>
        <dbReference type="EMBL" id="KAF7298075.1"/>
    </source>
</evidence>
<evidence type="ECO:0000313" key="2">
    <source>
        <dbReference type="Proteomes" id="UP000613580"/>
    </source>
</evidence>
<reference evidence="1" key="1">
    <citation type="submission" date="2020-05" db="EMBL/GenBank/DDBJ databases">
        <title>Mycena genomes resolve the evolution of fungal bioluminescence.</title>
        <authorList>
            <person name="Tsai I.J."/>
        </authorList>
    </citation>
    <scope>NUCLEOTIDE SEQUENCE</scope>
    <source>
        <strain evidence="1">110903Hualien_Pintung</strain>
    </source>
</reference>